<proteinExistence type="predicted"/>
<sequence length="114" mass="12967">MEGKFSVFVINSAVFKYPLLSPLVMKLSMLSLSSFSPPPFRAFTSSRHFMLGLALPSLTSQPVFYLPLIHIVTSVYPRCLAFVRSMVFALLNSRFAYTSYDIYSLKCMFRLAVF</sequence>
<organism evidence="1">
    <name type="scientific">Cacopsylla melanoneura</name>
    <dbReference type="NCBI Taxonomy" id="428564"/>
    <lineage>
        <taxon>Eukaryota</taxon>
        <taxon>Metazoa</taxon>
        <taxon>Ecdysozoa</taxon>
        <taxon>Arthropoda</taxon>
        <taxon>Hexapoda</taxon>
        <taxon>Insecta</taxon>
        <taxon>Pterygota</taxon>
        <taxon>Neoptera</taxon>
        <taxon>Paraneoptera</taxon>
        <taxon>Hemiptera</taxon>
        <taxon>Sternorrhyncha</taxon>
        <taxon>Psylloidea</taxon>
        <taxon>Psyllidae</taxon>
        <taxon>Psyllinae</taxon>
        <taxon>Cacopsylla</taxon>
    </lineage>
</organism>
<dbReference type="AlphaFoldDB" id="A0A8D9FGN4"/>
<evidence type="ECO:0000313" key="1">
    <source>
        <dbReference type="EMBL" id="CAG6789432.1"/>
    </source>
</evidence>
<name>A0A8D9FGN4_9HEMI</name>
<dbReference type="EMBL" id="HBUF01664917">
    <property type="protein sequence ID" value="CAG6789432.1"/>
    <property type="molecule type" value="Transcribed_RNA"/>
</dbReference>
<accession>A0A8D9FGN4</accession>
<protein>
    <submittedName>
        <fullName evidence="1">Uncharacterized protein</fullName>
    </submittedName>
</protein>
<dbReference type="EMBL" id="HBUF01328092">
    <property type="protein sequence ID" value="CAG6696289.1"/>
    <property type="molecule type" value="Transcribed_RNA"/>
</dbReference>
<reference evidence="1" key="1">
    <citation type="submission" date="2021-05" db="EMBL/GenBank/DDBJ databases">
        <authorList>
            <person name="Alioto T."/>
            <person name="Alioto T."/>
            <person name="Gomez Garrido J."/>
        </authorList>
    </citation>
    <scope>NUCLEOTIDE SEQUENCE</scope>
</reference>